<proteinExistence type="predicted"/>
<protein>
    <submittedName>
        <fullName evidence="2">Conserved domain protein</fullName>
    </submittedName>
</protein>
<dbReference type="HOGENOM" id="CLU_693801_0_0_10"/>
<evidence type="ECO:0000313" key="2">
    <source>
        <dbReference type="EMBL" id="EGF51581.1"/>
    </source>
</evidence>
<keyword evidence="1" id="KW-0472">Membrane</keyword>
<keyword evidence="3" id="KW-1185">Reference proteome</keyword>
<sequence length="397" mass="46210">MNKMGKKIIIGITEIANFINDYAIALRTAGYEVGTIVCGSNKYYIGNQYSYKIQEDIPKWISRIKYVRGAVKKIWYYIQSSAFFFSFLFRYHVFVYVWKTSYLPLHLDLFILRLLGKKVVVLHCGSDVRFRPIQYQVGKQLGQNDILHNISLEKRKKYFDEGACFRDTFFYQKVSEWSGAIVLSQRNQATFGRNYHFARFPICRLINAPRRTNDVVKIVHAPTNSIFKRSDIVKGAIDILNKRCPQLFEFELIEGKSNSYVLEILQRTDIVIDQPSDWIGHLGGEALAAGCVVLGGNNISYEDGAPMDSPVIQFIADAKSLANKLQYIIEHKEVRQSIMEQSYYFWEKYYSFDAFNIWFDYLLKKQISLISSNVDYKRLLLRAAENNMQKNVINVFY</sequence>
<keyword evidence="1" id="KW-0812">Transmembrane</keyword>
<accession>F3PXJ9</accession>
<reference evidence="2 3" key="1">
    <citation type="submission" date="2011-02" db="EMBL/GenBank/DDBJ databases">
        <authorList>
            <person name="Weinstock G."/>
            <person name="Sodergren E."/>
            <person name="Clifton S."/>
            <person name="Fulton L."/>
            <person name="Fulton B."/>
            <person name="Courtney L."/>
            <person name="Fronick C."/>
            <person name="Harrison M."/>
            <person name="Strong C."/>
            <person name="Farmer C."/>
            <person name="Delahaunty K."/>
            <person name="Markovic C."/>
            <person name="Hall O."/>
            <person name="Minx P."/>
            <person name="Tomlinson C."/>
            <person name="Mitreva M."/>
            <person name="Hou S."/>
            <person name="Chen J."/>
            <person name="Wollam A."/>
            <person name="Pepin K.H."/>
            <person name="Johnson M."/>
            <person name="Bhonagiri V."/>
            <person name="Zhang X."/>
            <person name="Suruliraj S."/>
            <person name="Warren W."/>
            <person name="Chinwalla A."/>
            <person name="Mardis E.R."/>
            <person name="Wilson R.K."/>
        </authorList>
    </citation>
    <scope>NUCLEOTIDE SEQUENCE [LARGE SCALE GENOMIC DNA]</scope>
    <source>
        <strain evidence="2 3">YIT 12057</strain>
    </source>
</reference>
<gene>
    <name evidence="2" type="ORF">HMPREF9446_03497</name>
</gene>
<organism evidence="2 3">
    <name type="scientific">Bacteroides fluxus YIT 12057</name>
    <dbReference type="NCBI Taxonomy" id="763034"/>
    <lineage>
        <taxon>Bacteria</taxon>
        <taxon>Pseudomonadati</taxon>
        <taxon>Bacteroidota</taxon>
        <taxon>Bacteroidia</taxon>
        <taxon>Bacteroidales</taxon>
        <taxon>Bacteroidaceae</taxon>
        <taxon>Bacteroides</taxon>
    </lineage>
</organism>
<dbReference type="EMBL" id="AFBN01000099">
    <property type="protein sequence ID" value="EGF51581.1"/>
    <property type="molecule type" value="Genomic_DNA"/>
</dbReference>
<dbReference type="AlphaFoldDB" id="F3PXJ9"/>
<dbReference type="Proteomes" id="UP000003416">
    <property type="component" value="Unassembled WGS sequence"/>
</dbReference>
<name>F3PXJ9_9BACE</name>
<keyword evidence="1" id="KW-1133">Transmembrane helix</keyword>
<dbReference type="STRING" id="763034.HMPREF9446_03497"/>
<comment type="caution">
    <text evidence="2">The sequence shown here is derived from an EMBL/GenBank/DDBJ whole genome shotgun (WGS) entry which is preliminary data.</text>
</comment>
<dbReference type="SUPFAM" id="SSF53756">
    <property type="entry name" value="UDP-Glycosyltransferase/glycogen phosphorylase"/>
    <property type="match status" value="1"/>
</dbReference>
<feature type="transmembrane region" description="Helical" evidence="1">
    <location>
        <begin position="74"/>
        <end position="98"/>
    </location>
</feature>
<dbReference type="eggNOG" id="COG0438">
    <property type="taxonomic scope" value="Bacteria"/>
</dbReference>
<evidence type="ECO:0000313" key="3">
    <source>
        <dbReference type="Proteomes" id="UP000003416"/>
    </source>
</evidence>
<evidence type="ECO:0000256" key="1">
    <source>
        <dbReference type="SAM" id="Phobius"/>
    </source>
</evidence>